<comment type="caution">
    <text evidence="1">The sequence shown here is derived from an EMBL/GenBank/DDBJ whole genome shotgun (WGS) entry which is preliminary data.</text>
</comment>
<keyword evidence="2" id="KW-1185">Reference proteome</keyword>
<organism evidence="1 2">
    <name type="scientific">Citrus sinensis</name>
    <name type="common">Sweet orange</name>
    <name type="synonym">Citrus aurantium var. sinensis</name>
    <dbReference type="NCBI Taxonomy" id="2711"/>
    <lineage>
        <taxon>Eukaryota</taxon>
        <taxon>Viridiplantae</taxon>
        <taxon>Streptophyta</taxon>
        <taxon>Embryophyta</taxon>
        <taxon>Tracheophyta</taxon>
        <taxon>Spermatophyta</taxon>
        <taxon>Magnoliopsida</taxon>
        <taxon>eudicotyledons</taxon>
        <taxon>Gunneridae</taxon>
        <taxon>Pentapetalae</taxon>
        <taxon>rosids</taxon>
        <taxon>malvids</taxon>
        <taxon>Sapindales</taxon>
        <taxon>Rutaceae</taxon>
        <taxon>Aurantioideae</taxon>
        <taxon>Citrus</taxon>
    </lineage>
</organism>
<accession>A0ACB8NAQ0</accession>
<protein>
    <submittedName>
        <fullName evidence="1">Protein C2-DOMAIN ABA-RELATED 10</fullName>
    </submittedName>
</protein>
<dbReference type="EMBL" id="CM039171">
    <property type="protein sequence ID" value="KAH9794674.1"/>
    <property type="molecule type" value="Genomic_DNA"/>
</dbReference>
<evidence type="ECO:0000313" key="2">
    <source>
        <dbReference type="Proteomes" id="UP000829398"/>
    </source>
</evidence>
<evidence type="ECO:0000313" key="1">
    <source>
        <dbReference type="EMBL" id="KAH9794674.1"/>
    </source>
</evidence>
<dbReference type="Proteomes" id="UP000829398">
    <property type="component" value="Chromosome 2"/>
</dbReference>
<gene>
    <name evidence="1" type="ORF">KPL71_004979</name>
</gene>
<reference evidence="2" key="1">
    <citation type="journal article" date="2023" name="Hortic. Res.">
        <title>A chromosome-level phased genome enabling allele-level studies in sweet orange: a case study on citrus Huanglongbing tolerance.</title>
        <authorList>
            <person name="Wu B."/>
            <person name="Yu Q."/>
            <person name="Deng Z."/>
            <person name="Duan Y."/>
            <person name="Luo F."/>
            <person name="Gmitter F. Jr."/>
        </authorList>
    </citation>
    <scope>NUCLEOTIDE SEQUENCE [LARGE SCALE GENOMIC DNA]</scope>
    <source>
        <strain evidence="2">cv. Valencia</strain>
    </source>
</reference>
<sequence length="190" mass="21260">MSRSVESMLGLLKIRVKRGINLAVRDALSSDPYVVITMGKQKMKTHVINSNCNPVWNCDLTLPIRDPNLPVHLTVYDKDTFSVDDKMGEANIDIKPYIACLKMGLENLPNGCAIKKIQPTRINCLLDESSIIWNNGKITQDMSLRLNNVECGEVEIQLDWVEVPGCKACIKINVSLKYCLNSICCSIFLS</sequence>
<proteinExistence type="predicted"/>
<name>A0ACB8NAQ0_CITSI</name>